<dbReference type="SUPFAM" id="SSF161098">
    <property type="entry name" value="MetI-like"/>
    <property type="match status" value="1"/>
</dbReference>
<feature type="transmembrane region" description="Helical" evidence="8">
    <location>
        <begin position="87"/>
        <end position="109"/>
    </location>
</feature>
<evidence type="ECO:0000256" key="7">
    <source>
        <dbReference type="ARBA" id="ARBA00023136"/>
    </source>
</evidence>
<dbReference type="PANTHER" id="PTHR30193">
    <property type="entry name" value="ABC TRANSPORTER PERMEASE PROTEIN"/>
    <property type="match status" value="1"/>
</dbReference>
<feature type="domain" description="ABC transmembrane type-1" evidence="9">
    <location>
        <begin position="83"/>
        <end position="296"/>
    </location>
</feature>
<feature type="transmembrane region" description="Helical" evidence="8">
    <location>
        <begin position="23"/>
        <end position="44"/>
    </location>
</feature>
<proteinExistence type="inferred from homology"/>
<comment type="caution">
    <text evidence="10">The sequence shown here is derived from an EMBL/GenBank/DDBJ whole genome shotgun (WGS) entry which is preliminary data.</text>
</comment>
<keyword evidence="3" id="KW-1003">Cell membrane</keyword>
<keyword evidence="6 8" id="KW-1133">Transmembrane helix</keyword>
<dbReference type="AlphaFoldDB" id="A0A366I7T1"/>
<dbReference type="PANTHER" id="PTHR30193:SF37">
    <property type="entry name" value="INNER MEMBRANE ABC TRANSPORTER PERMEASE PROTEIN YCJO"/>
    <property type="match status" value="1"/>
</dbReference>
<dbReference type="Pfam" id="PF00528">
    <property type="entry name" value="BPD_transp_1"/>
    <property type="match status" value="1"/>
</dbReference>
<dbReference type="InterPro" id="IPR035906">
    <property type="entry name" value="MetI-like_sf"/>
</dbReference>
<keyword evidence="2 8" id="KW-0813">Transport</keyword>
<protein>
    <submittedName>
        <fullName evidence="10">Carbohydrate ABC transporter membrane protein 1 (CUT1 family)</fullName>
    </submittedName>
</protein>
<name>A0A366I7T1_9GAMM</name>
<evidence type="ECO:0000313" key="11">
    <source>
        <dbReference type="Proteomes" id="UP000253046"/>
    </source>
</evidence>
<evidence type="ECO:0000256" key="5">
    <source>
        <dbReference type="ARBA" id="ARBA00022692"/>
    </source>
</evidence>
<feature type="transmembrane region" description="Helical" evidence="8">
    <location>
        <begin position="121"/>
        <end position="142"/>
    </location>
</feature>
<organism evidence="10 11">
    <name type="scientific">Brenneria salicis ATCC 15712 = DSM 30166</name>
    <dbReference type="NCBI Taxonomy" id="714314"/>
    <lineage>
        <taxon>Bacteria</taxon>
        <taxon>Pseudomonadati</taxon>
        <taxon>Pseudomonadota</taxon>
        <taxon>Gammaproteobacteria</taxon>
        <taxon>Enterobacterales</taxon>
        <taxon>Pectobacteriaceae</taxon>
        <taxon>Brenneria</taxon>
    </lineage>
</organism>
<dbReference type="PROSITE" id="PS50928">
    <property type="entry name" value="ABC_TM1"/>
    <property type="match status" value="1"/>
</dbReference>
<comment type="similarity">
    <text evidence="8">Belongs to the binding-protein-dependent transport system permease family.</text>
</comment>
<dbReference type="InterPro" id="IPR051393">
    <property type="entry name" value="ABC_transporter_permease"/>
</dbReference>
<accession>A0A366I7T1</accession>
<comment type="subcellular location">
    <subcellularLocation>
        <location evidence="1">Cell inner membrane</location>
        <topology evidence="1">Multi-pass membrane protein</topology>
    </subcellularLocation>
    <subcellularLocation>
        <location evidence="8">Cell membrane</location>
        <topology evidence="8">Multi-pass membrane protein</topology>
    </subcellularLocation>
</comment>
<evidence type="ECO:0000256" key="3">
    <source>
        <dbReference type="ARBA" id="ARBA00022475"/>
    </source>
</evidence>
<evidence type="ECO:0000259" key="9">
    <source>
        <dbReference type="PROSITE" id="PS50928"/>
    </source>
</evidence>
<evidence type="ECO:0000256" key="1">
    <source>
        <dbReference type="ARBA" id="ARBA00004429"/>
    </source>
</evidence>
<dbReference type="GO" id="GO:0005886">
    <property type="term" value="C:plasma membrane"/>
    <property type="evidence" value="ECO:0007669"/>
    <property type="project" value="UniProtKB-SubCell"/>
</dbReference>
<evidence type="ECO:0000256" key="6">
    <source>
        <dbReference type="ARBA" id="ARBA00022989"/>
    </source>
</evidence>
<dbReference type="InterPro" id="IPR000515">
    <property type="entry name" value="MetI-like"/>
</dbReference>
<dbReference type="Proteomes" id="UP000253046">
    <property type="component" value="Unassembled WGS sequence"/>
</dbReference>
<keyword evidence="5 8" id="KW-0812">Transmembrane</keyword>
<feature type="transmembrane region" description="Helical" evidence="8">
    <location>
        <begin position="280"/>
        <end position="300"/>
    </location>
</feature>
<evidence type="ECO:0000256" key="8">
    <source>
        <dbReference type="RuleBase" id="RU363032"/>
    </source>
</evidence>
<reference evidence="10 11" key="1">
    <citation type="submission" date="2018-06" db="EMBL/GenBank/DDBJ databases">
        <title>Genomic Encyclopedia of Type Strains, Phase IV (KMG-IV): sequencing the most valuable type-strain genomes for metagenomic binning, comparative biology and taxonomic classification.</title>
        <authorList>
            <person name="Goeker M."/>
        </authorList>
    </citation>
    <scope>NUCLEOTIDE SEQUENCE [LARGE SCALE GENOMIC DNA]</scope>
    <source>
        <strain evidence="10 11">DSM 30166</strain>
    </source>
</reference>
<evidence type="ECO:0000256" key="2">
    <source>
        <dbReference type="ARBA" id="ARBA00022448"/>
    </source>
</evidence>
<dbReference type="Gene3D" id="1.10.3720.10">
    <property type="entry name" value="MetI-like"/>
    <property type="match status" value="1"/>
</dbReference>
<sequence length="308" mass="34939">MQALYGNASVFHTMWQMLMRAKYFPYLVLLPTLVFLFAFTYFPLLRSVIDSLYDTRLNADQPRFIGLDNFIRLLHDDVFWQALLNNVLYILMTVIPGVLLALVLAVALWENTRLNRWLRTAFFFPMIIPLVSAATLWLFIFMPGLGLLDYYLAQVFGPMNNNYLGMSDSALVAVSVIGIWKFAGYYMLFFLAGLQSISTSAREAALMEGASRRQVFFYVTLPLLRPTIAFVVTIAFIYAITQIDHVAVMTRGGPNNATTVLLYYIQDLANDTHDLGKASAATFLTLVLLFAFSIINLKVLEKGAHYER</sequence>
<dbReference type="EMBL" id="QNRY01000010">
    <property type="protein sequence ID" value="RBP63724.1"/>
    <property type="molecule type" value="Genomic_DNA"/>
</dbReference>
<keyword evidence="7 8" id="KW-0472">Membrane</keyword>
<feature type="transmembrane region" description="Helical" evidence="8">
    <location>
        <begin position="170"/>
        <end position="194"/>
    </location>
</feature>
<evidence type="ECO:0000256" key="4">
    <source>
        <dbReference type="ARBA" id="ARBA00022519"/>
    </source>
</evidence>
<keyword evidence="4" id="KW-0997">Cell inner membrane</keyword>
<feature type="transmembrane region" description="Helical" evidence="8">
    <location>
        <begin position="215"/>
        <end position="240"/>
    </location>
</feature>
<gene>
    <name evidence="10" type="ORF">DES54_11022</name>
</gene>
<evidence type="ECO:0000313" key="10">
    <source>
        <dbReference type="EMBL" id="RBP63724.1"/>
    </source>
</evidence>
<dbReference type="CDD" id="cd06261">
    <property type="entry name" value="TM_PBP2"/>
    <property type="match status" value="1"/>
</dbReference>
<keyword evidence="11" id="KW-1185">Reference proteome</keyword>
<dbReference type="GO" id="GO:0055085">
    <property type="term" value="P:transmembrane transport"/>
    <property type="evidence" value="ECO:0007669"/>
    <property type="project" value="InterPro"/>
</dbReference>